<proteinExistence type="predicted"/>
<reference evidence="3" key="1">
    <citation type="submission" date="2015-10" db="EMBL/GenBank/DDBJ databases">
        <title>Analysis of five complete genome sequences for members of the class Peribacteria in the recently recognized Peregrinibacteria bacterial phylum.</title>
        <authorList>
            <person name="Anantharaman K."/>
            <person name="Brown C.T."/>
            <person name="Burstein D."/>
            <person name="Castelle C.J."/>
            <person name="Probst A.J."/>
            <person name="Thomas B.C."/>
            <person name="Williams K.H."/>
            <person name="Banfield J.F."/>
        </authorList>
    </citation>
    <scope>NUCLEOTIDE SEQUENCE [LARGE SCALE GENOMIC DNA]</scope>
</reference>
<accession>A0A0S1SIT2</accession>
<evidence type="ECO:0000256" key="1">
    <source>
        <dbReference type="SAM" id="Phobius"/>
    </source>
</evidence>
<reference evidence="2 3" key="2">
    <citation type="journal article" date="2016" name="PeerJ">
        <title>Analysis of five complete genome sequences for members of the class Peribacteria in the recently recognized Peregrinibacteria bacterial phylum.</title>
        <authorList>
            <person name="Anantharaman K."/>
            <person name="Brown C.T."/>
            <person name="Burstein D."/>
            <person name="Castelle C.J."/>
            <person name="Probst A.J."/>
            <person name="Thomas B.C."/>
            <person name="Williams K.H."/>
            <person name="Banfield J.F."/>
        </authorList>
    </citation>
    <scope>NUCLEOTIDE SEQUENCE [LARGE SCALE GENOMIC DNA]</scope>
    <source>
        <strain evidence="2">RIFOXYD1_FULL_PER-ii_59_16</strain>
    </source>
</reference>
<keyword evidence="1" id="KW-0472">Membrane</keyword>
<dbReference type="STRING" id="1735162.PeribacterB2_1001"/>
<dbReference type="KEGG" id="prf:PeribacterA2_0999"/>
<name>A0A0S1SRN1_9BACT</name>
<accession>A0A0S1SMR9</accession>
<accession>A0A0S1SWE0</accession>
<dbReference type="EMBL" id="CP013065">
    <property type="protein sequence ID" value="ALM13664.1"/>
    <property type="molecule type" value="Genomic_DNA"/>
</dbReference>
<evidence type="ECO:0000313" key="3">
    <source>
        <dbReference type="Proteomes" id="UP000069135"/>
    </source>
</evidence>
<keyword evidence="1" id="KW-1133">Transmembrane helix</keyword>
<feature type="transmembrane region" description="Helical" evidence="1">
    <location>
        <begin position="111"/>
        <end position="129"/>
    </location>
</feature>
<organism evidence="2 3">
    <name type="scientific">Candidatus Peribacter riflensis</name>
    <dbReference type="NCBI Taxonomy" id="1735162"/>
    <lineage>
        <taxon>Bacteria</taxon>
        <taxon>Candidatus Peregrinibacteriota</taxon>
        <taxon>Candidatus Peribacteria</taxon>
        <taxon>Candidatus Peribacterales</taxon>
        <taxon>Candidatus Peribacteraceae</taxon>
        <taxon>Candidatus Peribacter</taxon>
    </lineage>
</organism>
<gene>
    <name evidence="2" type="ORF">PeribacterD1_0999</name>
</gene>
<keyword evidence="1" id="KW-0812">Transmembrane</keyword>
<dbReference type="Proteomes" id="UP000069135">
    <property type="component" value="Chromosome"/>
</dbReference>
<protein>
    <submittedName>
        <fullName evidence="2">Uncharacterized protein</fullName>
    </submittedName>
</protein>
<accession>A0A0S1SVC2</accession>
<feature type="transmembrane region" description="Helical" evidence="1">
    <location>
        <begin position="76"/>
        <end position="99"/>
    </location>
</feature>
<sequence length="154" mass="17011">MHETADLEIELKTEQNRAIITGKTSVPFRTFVGLVLQRKVFQLFKQWDKEPVILSSELLTQLASAPQDSQENRTHLVIVTLGVGTLFGIFLFSLGQAVLTLLGVELGTRELLLVAGSLIGLALLGVILARMQKLARAQRIADVMERTAQFLAKK</sequence>
<accession>A0A0S1SRN1</accession>
<evidence type="ECO:0000313" key="2">
    <source>
        <dbReference type="EMBL" id="ALM13664.1"/>
    </source>
</evidence>
<dbReference type="AlphaFoldDB" id="A0A0S1SRN1"/>